<name>A0A9K3LWC7_9STRA</name>
<evidence type="ECO:0000313" key="1">
    <source>
        <dbReference type="EMBL" id="KAG7369769.1"/>
    </source>
</evidence>
<evidence type="ECO:0000313" key="2">
    <source>
        <dbReference type="Proteomes" id="UP000693970"/>
    </source>
</evidence>
<dbReference type="EMBL" id="JAGRRH010000005">
    <property type="protein sequence ID" value="KAG7369769.1"/>
    <property type="molecule type" value="Genomic_DNA"/>
</dbReference>
<organism evidence="1 2">
    <name type="scientific">Nitzschia inconspicua</name>
    <dbReference type="NCBI Taxonomy" id="303405"/>
    <lineage>
        <taxon>Eukaryota</taxon>
        <taxon>Sar</taxon>
        <taxon>Stramenopiles</taxon>
        <taxon>Ochrophyta</taxon>
        <taxon>Bacillariophyta</taxon>
        <taxon>Bacillariophyceae</taxon>
        <taxon>Bacillariophycidae</taxon>
        <taxon>Bacillariales</taxon>
        <taxon>Bacillariaceae</taxon>
        <taxon>Nitzschia</taxon>
    </lineage>
</organism>
<reference evidence="1" key="1">
    <citation type="journal article" date="2021" name="Sci. Rep.">
        <title>Diploid genomic architecture of Nitzschia inconspicua, an elite biomass production diatom.</title>
        <authorList>
            <person name="Oliver A."/>
            <person name="Podell S."/>
            <person name="Pinowska A."/>
            <person name="Traller J.C."/>
            <person name="Smith S.R."/>
            <person name="McClure R."/>
            <person name="Beliaev A."/>
            <person name="Bohutskyi P."/>
            <person name="Hill E.A."/>
            <person name="Rabines A."/>
            <person name="Zheng H."/>
            <person name="Allen L.Z."/>
            <person name="Kuo A."/>
            <person name="Grigoriev I.V."/>
            <person name="Allen A.E."/>
            <person name="Hazlebeck D."/>
            <person name="Allen E.E."/>
        </authorList>
    </citation>
    <scope>NUCLEOTIDE SEQUENCE</scope>
    <source>
        <strain evidence="1">Hildebrandi</strain>
    </source>
</reference>
<dbReference type="AlphaFoldDB" id="A0A9K3LWC7"/>
<reference evidence="1" key="2">
    <citation type="submission" date="2021-04" db="EMBL/GenBank/DDBJ databases">
        <authorList>
            <person name="Podell S."/>
        </authorList>
    </citation>
    <scope>NUCLEOTIDE SEQUENCE</scope>
    <source>
        <strain evidence="1">Hildebrandi</strain>
    </source>
</reference>
<accession>A0A9K3LWC7</accession>
<comment type="caution">
    <text evidence="1">The sequence shown here is derived from an EMBL/GenBank/DDBJ whole genome shotgun (WGS) entry which is preliminary data.</text>
</comment>
<dbReference type="Proteomes" id="UP000693970">
    <property type="component" value="Unassembled WGS sequence"/>
</dbReference>
<protein>
    <submittedName>
        <fullName evidence="1">Uncharacterized protein</fullName>
    </submittedName>
</protein>
<dbReference type="OrthoDB" id="44223at2759"/>
<keyword evidence="2" id="KW-1185">Reference proteome</keyword>
<sequence length="318" mass="35362">MYLIVVLLGRYAFGLHLMSQKERLHPAVPEGWIADTSVTTSSSSSTSRRSFLWGTSRDSVMIAASVSAIPVATTSQKALAMGEGSERMVFKQAPTATVGALLPAVQQRLLLEALREMASALATDEESKNRMQCRQQIESILLPLSDDNSFMFNAKNQDYKLHKKYSPSKVLSGGLVRASMNIYTANLIYSKTGNNHNNPYEVYDVTDPTWKKAYIRANDGLPSVDKVIAADLDLRDLYRNQFQQMLDDASAEWYSTNCDIKEFCGPLNDAAASFDLWLDRISEQDVKAALRAVLEGKEIQIYKTYSAGFIPKDMPSSN</sequence>
<proteinExistence type="predicted"/>
<gene>
    <name evidence="1" type="ORF">IV203_027515</name>
</gene>